<keyword evidence="1" id="KW-0472">Membrane</keyword>
<sequence>MGIMGVPLTKLVSSLYKVTIIGTTVIFFLF</sequence>
<name>A0A381YM66_9ZZZZ</name>
<organism evidence="2">
    <name type="scientific">marine metagenome</name>
    <dbReference type="NCBI Taxonomy" id="408172"/>
    <lineage>
        <taxon>unclassified sequences</taxon>
        <taxon>metagenomes</taxon>
        <taxon>ecological metagenomes</taxon>
    </lineage>
</organism>
<evidence type="ECO:0000313" key="2">
    <source>
        <dbReference type="EMBL" id="SVA77682.1"/>
    </source>
</evidence>
<evidence type="ECO:0000256" key="1">
    <source>
        <dbReference type="SAM" id="Phobius"/>
    </source>
</evidence>
<keyword evidence="1" id="KW-0812">Transmembrane</keyword>
<protein>
    <submittedName>
        <fullName evidence="2">Uncharacterized protein</fullName>
    </submittedName>
</protein>
<keyword evidence="1" id="KW-1133">Transmembrane helix</keyword>
<dbReference type="AlphaFoldDB" id="A0A381YM66"/>
<gene>
    <name evidence="2" type="ORF">METZ01_LOCUS130536</name>
</gene>
<reference evidence="2" key="1">
    <citation type="submission" date="2018-05" db="EMBL/GenBank/DDBJ databases">
        <authorList>
            <person name="Lanie J.A."/>
            <person name="Ng W.-L."/>
            <person name="Kazmierczak K.M."/>
            <person name="Andrzejewski T.M."/>
            <person name="Davidsen T.M."/>
            <person name="Wayne K.J."/>
            <person name="Tettelin H."/>
            <person name="Glass J.I."/>
            <person name="Rusch D."/>
            <person name="Podicherti R."/>
            <person name="Tsui H.-C.T."/>
            <person name="Winkler M.E."/>
        </authorList>
    </citation>
    <scope>NUCLEOTIDE SEQUENCE</scope>
</reference>
<dbReference type="EMBL" id="UINC01018483">
    <property type="protein sequence ID" value="SVA77682.1"/>
    <property type="molecule type" value="Genomic_DNA"/>
</dbReference>
<accession>A0A381YM66</accession>
<proteinExistence type="predicted"/>
<feature type="transmembrane region" description="Helical" evidence="1">
    <location>
        <begin position="12"/>
        <end position="29"/>
    </location>
</feature>